<sequence>MNQLQDLARAQERHYNLIAFNLGATPIYDERGKIIPIGEQVGRDGRVYKTYVVWRGRCVGIFFSWGTTAAMVNFFPGAAYQSFKTLDEAHRAWVNGPGFLPGWVPPAVARDPIITPAGLPQAVVDDTQQAAGGTNSPPSPPAPTISLPSSSTSVAPSSTIVSARGSISASTSPQCKYGNASMKVAGPISMPRSAPPPCPRKSRSPMHTPDSRSAVGTPRSGTQSIATTTTSSIVVSEGRAYAVVVGDVPGVYVDKDYILHDGRQASWPSSPHLPVLR</sequence>
<dbReference type="AlphaFoldDB" id="A0A371CJ49"/>
<reference evidence="3 4" key="1">
    <citation type="journal article" date="2018" name="Biotechnol. Biofuels">
        <title>Integrative visual omics of the white-rot fungus Polyporus brumalis exposes the biotechnological potential of its oxidative enzymes for delignifying raw plant biomass.</title>
        <authorList>
            <person name="Miyauchi S."/>
            <person name="Rancon A."/>
            <person name="Drula E."/>
            <person name="Hage H."/>
            <person name="Chaduli D."/>
            <person name="Favel A."/>
            <person name="Grisel S."/>
            <person name="Henrissat B."/>
            <person name="Herpoel-Gimbert I."/>
            <person name="Ruiz-Duenas F.J."/>
            <person name="Chevret D."/>
            <person name="Hainaut M."/>
            <person name="Lin J."/>
            <person name="Wang M."/>
            <person name="Pangilinan J."/>
            <person name="Lipzen A."/>
            <person name="Lesage-Meessen L."/>
            <person name="Navarro D."/>
            <person name="Riley R."/>
            <person name="Grigoriev I.V."/>
            <person name="Zhou S."/>
            <person name="Raouche S."/>
            <person name="Rosso M.N."/>
        </authorList>
    </citation>
    <scope>NUCLEOTIDE SEQUENCE [LARGE SCALE GENOMIC DNA]</scope>
    <source>
        <strain evidence="3 4">BRFM 1820</strain>
    </source>
</reference>
<evidence type="ECO:0000256" key="1">
    <source>
        <dbReference type="SAM" id="MobiDB-lite"/>
    </source>
</evidence>
<gene>
    <name evidence="3" type="ORF">OH76DRAFT_1490380</name>
</gene>
<dbReference type="Pfam" id="PF01693">
    <property type="entry name" value="Cauli_VI"/>
    <property type="match status" value="1"/>
</dbReference>
<evidence type="ECO:0000313" key="4">
    <source>
        <dbReference type="Proteomes" id="UP000256964"/>
    </source>
</evidence>
<organism evidence="3 4">
    <name type="scientific">Lentinus brumalis</name>
    <dbReference type="NCBI Taxonomy" id="2498619"/>
    <lineage>
        <taxon>Eukaryota</taxon>
        <taxon>Fungi</taxon>
        <taxon>Dikarya</taxon>
        <taxon>Basidiomycota</taxon>
        <taxon>Agaricomycotina</taxon>
        <taxon>Agaricomycetes</taxon>
        <taxon>Polyporales</taxon>
        <taxon>Polyporaceae</taxon>
        <taxon>Lentinus</taxon>
    </lineage>
</organism>
<dbReference type="OrthoDB" id="2758366at2759"/>
<protein>
    <recommendedName>
        <fullName evidence="2">Ribonuclease H1 N-terminal domain-containing protein</fullName>
    </recommendedName>
</protein>
<dbReference type="EMBL" id="KZ857565">
    <property type="protein sequence ID" value="RDX40314.1"/>
    <property type="molecule type" value="Genomic_DNA"/>
</dbReference>
<evidence type="ECO:0000313" key="3">
    <source>
        <dbReference type="EMBL" id="RDX40314.1"/>
    </source>
</evidence>
<dbReference type="Gene3D" id="3.40.970.10">
    <property type="entry name" value="Ribonuclease H1, N-terminal domain"/>
    <property type="match status" value="1"/>
</dbReference>
<name>A0A371CJ49_9APHY</name>
<proteinExistence type="predicted"/>
<accession>A0A371CJ49</accession>
<feature type="region of interest" description="Disordered" evidence="1">
    <location>
        <begin position="128"/>
        <end position="153"/>
    </location>
</feature>
<evidence type="ECO:0000259" key="2">
    <source>
        <dbReference type="Pfam" id="PF01693"/>
    </source>
</evidence>
<dbReference type="SUPFAM" id="SSF55658">
    <property type="entry name" value="L9 N-domain-like"/>
    <property type="match status" value="1"/>
</dbReference>
<feature type="compositionally biased region" description="Low complexity" evidence="1">
    <location>
        <begin position="144"/>
        <end position="153"/>
    </location>
</feature>
<dbReference type="InterPro" id="IPR009027">
    <property type="entry name" value="Ribosomal_bL9/RNase_H1_N"/>
</dbReference>
<feature type="region of interest" description="Disordered" evidence="1">
    <location>
        <begin position="184"/>
        <end position="228"/>
    </location>
</feature>
<dbReference type="Proteomes" id="UP000256964">
    <property type="component" value="Unassembled WGS sequence"/>
</dbReference>
<keyword evidence="4" id="KW-1185">Reference proteome</keyword>
<dbReference type="InterPro" id="IPR011320">
    <property type="entry name" value="RNase_H1_N"/>
</dbReference>
<dbReference type="InterPro" id="IPR037056">
    <property type="entry name" value="RNase_H1_N_sf"/>
</dbReference>
<feature type="domain" description="Ribonuclease H1 N-terminal" evidence="2">
    <location>
        <begin position="49"/>
        <end position="90"/>
    </location>
</feature>